<dbReference type="InterPro" id="IPR006677">
    <property type="entry name" value="tRNA_intron_Endonuc_cat-like"/>
</dbReference>
<dbReference type="Pfam" id="PF01974">
    <property type="entry name" value="tRNA_int_endo"/>
    <property type="match status" value="1"/>
</dbReference>
<evidence type="ECO:0000256" key="1">
    <source>
        <dbReference type="ARBA" id="ARBA00008078"/>
    </source>
</evidence>
<dbReference type="InterPro" id="IPR036167">
    <property type="entry name" value="tRNA_intron_Endo_cat-like_sf"/>
</dbReference>
<dbReference type="FunFam" id="3.40.1350.10:FF:000011">
    <property type="entry name" value="tRNA-splicing endonuclease subunit Sen2"/>
    <property type="match status" value="1"/>
</dbReference>
<organism evidence="12 13">
    <name type="scientific">[Candida] railenensis</name>
    <dbReference type="NCBI Taxonomy" id="45579"/>
    <lineage>
        <taxon>Eukaryota</taxon>
        <taxon>Fungi</taxon>
        <taxon>Dikarya</taxon>
        <taxon>Ascomycota</taxon>
        <taxon>Saccharomycotina</taxon>
        <taxon>Pichiomycetes</taxon>
        <taxon>Debaryomycetaceae</taxon>
        <taxon>Kurtzmaniella</taxon>
    </lineage>
</organism>
<protein>
    <recommendedName>
        <fullName evidence="7 8">tRNA-splicing endonuclease subunit Sen2</fullName>
        <ecNumber evidence="2 8">4.6.1.16</ecNumber>
    </recommendedName>
</protein>
<evidence type="ECO:0000256" key="4">
    <source>
        <dbReference type="ARBA" id="ARBA00023239"/>
    </source>
</evidence>
<dbReference type="GO" id="GO:0003676">
    <property type="term" value="F:nucleic acid binding"/>
    <property type="evidence" value="ECO:0007669"/>
    <property type="project" value="InterPro"/>
</dbReference>
<feature type="active site" evidence="9">
    <location>
        <position position="285"/>
    </location>
</feature>
<keyword evidence="4 8" id="KW-0456">Lyase</keyword>
<evidence type="ECO:0000313" key="13">
    <source>
        <dbReference type="Proteomes" id="UP000837801"/>
    </source>
</evidence>
<feature type="domain" description="tRNA intron endonuclease catalytic" evidence="11">
    <location>
        <begin position="247"/>
        <end position="326"/>
    </location>
</feature>
<comment type="function">
    <text evidence="5">Constitutes one of the two catalytic subunit of the tRNA-splicing endonuclease complex, a complex responsible for identification and cleavage of the splice sites in pre-tRNA. It cleaves pre-tRNA at the 5'- and 3'-splice sites to release the intron. The products are an intron and two tRNA half-molecules bearing 2',3'-cyclic phosphate and 5'-OH termini. There are no conserved sequences at the splice sites, but the intron is invariably located at the same site in the gene, placing the splice sites an invariant distance from the constant structural features of the tRNA body. This subunit may anchor the endonuclease complex to the nuclear membrane. Probably carries the active site for 5'-splice site cleavage.</text>
</comment>
<dbReference type="EMBL" id="CAKXYY010000008">
    <property type="protein sequence ID" value="CAH2352865.1"/>
    <property type="molecule type" value="Genomic_DNA"/>
</dbReference>
<feature type="active site" evidence="9">
    <location>
        <position position="277"/>
    </location>
</feature>
<evidence type="ECO:0000256" key="10">
    <source>
        <dbReference type="SAM" id="MobiDB-lite"/>
    </source>
</evidence>
<evidence type="ECO:0000256" key="9">
    <source>
        <dbReference type="PIRSR" id="PIRSR011789-1"/>
    </source>
</evidence>
<dbReference type="GO" id="GO:0000379">
    <property type="term" value="P:tRNA-type intron splice site recognition and cleavage"/>
    <property type="evidence" value="ECO:0007669"/>
    <property type="project" value="TreeGrafter"/>
</dbReference>
<accession>A0A9P0QP67</accession>
<keyword evidence="13" id="KW-1185">Reference proteome</keyword>
<proteinExistence type="inferred from homology"/>
<sequence length="363" mass="41785">MGKRSKNFKELYPNPVPITLSTDAYGINLPDIIPHNPISWLIFGLRYLQIQAKSIPSNVVRVDFEDDVFKVLDPTDMNRLWSHGFFGKGSLSRSDPNWADRTSARLGLDDDTQQGRNASEEITKQRREERKRFKLERAKVQNLELKQRQGALNEDEEVELNDLRETLNNLKKIVPARKAISTTSNSLREEDEVLLIEGLDNLEYLQLQAVESFYLKFALGAIDIFEQNESLSSLELFKKCNSIDSKFMLNYVVYHHFRSLGWCARSGIKFGCDMLLYKRGPPFSHAEFGILIIPTKQEFINWIDVSSVARVVGGVKKNLVLCYVDEPIEDIELSEVSDIASLLKLYKVTEILYRRWTPSKSRD</sequence>
<evidence type="ECO:0000256" key="5">
    <source>
        <dbReference type="ARBA" id="ARBA00054838"/>
    </source>
</evidence>
<keyword evidence="3 8" id="KW-0819">tRNA processing</keyword>
<evidence type="ECO:0000256" key="6">
    <source>
        <dbReference type="ARBA" id="ARBA00062061"/>
    </source>
</evidence>
<comment type="subunit">
    <text evidence="6">Heterotetramer composed of SEN2, SEN15, SEN34 and SEN54. Interacts directly with SEN54.</text>
</comment>
<evidence type="ECO:0000256" key="7">
    <source>
        <dbReference type="ARBA" id="ARBA00071058"/>
    </source>
</evidence>
<dbReference type="EC" id="4.6.1.16" evidence="2 8"/>
<dbReference type="Proteomes" id="UP000837801">
    <property type="component" value="Unassembled WGS sequence"/>
</dbReference>
<dbReference type="PANTHER" id="PTHR21227">
    <property type="entry name" value="TRNA-SPLICING ENDONUCLEASE SUBUNIT SEN2"/>
    <property type="match status" value="1"/>
</dbReference>
<dbReference type="CDD" id="cd22363">
    <property type="entry name" value="tRNA-intron_lyase_C"/>
    <property type="match status" value="1"/>
</dbReference>
<dbReference type="NCBIfam" id="TIGR00324">
    <property type="entry name" value="endA"/>
    <property type="match status" value="1"/>
</dbReference>
<dbReference type="SUPFAM" id="SSF53032">
    <property type="entry name" value="tRNA-intron endonuclease catalytic domain-like"/>
    <property type="match status" value="1"/>
</dbReference>
<dbReference type="GO" id="GO:0000214">
    <property type="term" value="C:tRNA-intron endonuclease complex"/>
    <property type="evidence" value="ECO:0007669"/>
    <property type="project" value="UniProtKB-UniRule"/>
</dbReference>
<name>A0A9P0QP67_9ASCO</name>
<dbReference type="OrthoDB" id="10249562at2759"/>
<dbReference type="PIRSF" id="PIRSF011789">
    <property type="entry name" value="tRNA_splic_SEN2"/>
    <property type="match status" value="1"/>
</dbReference>
<evidence type="ECO:0000259" key="11">
    <source>
        <dbReference type="Pfam" id="PF01974"/>
    </source>
</evidence>
<comment type="caution">
    <text evidence="12">The sequence shown here is derived from an EMBL/GenBank/DDBJ whole genome shotgun (WGS) entry which is preliminary data.</text>
</comment>
<feature type="compositionally biased region" description="Basic and acidic residues" evidence="10">
    <location>
        <begin position="118"/>
        <end position="128"/>
    </location>
</feature>
<evidence type="ECO:0000313" key="12">
    <source>
        <dbReference type="EMBL" id="CAH2352865.1"/>
    </source>
</evidence>
<dbReference type="Gene3D" id="3.40.1350.10">
    <property type="match status" value="1"/>
</dbReference>
<dbReference type="GO" id="GO:0005737">
    <property type="term" value="C:cytoplasm"/>
    <property type="evidence" value="ECO:0007669"/>
    <property type="project" value="TreeGrafter"/>
</dbReference>
<evidence type="ECO:0000256" key="8">
    <source>
        <dbReference type="PIRNR" id="PIRNR011789"/>
    </source>
</evidence>
<comment type="similarity">
    <text evidence="1 8">Belongs to the tRNA-intron endonuclease family.</text>
</comment>
<feature type="region of interest" description="Disordered" evidence="10">
    <location>
        <begin position="102"/>
        <end position="128"/>
    </location>
</feature>
<dbReference type="InterPro" id="IPR006676">
    <property type="entry name" value="tRNA_splic"/>
</dbReference>
<evidence type="ECO:0000256" key="2">
    <source>
        <dbReference type="ARBA" id="ARBA00012573"/>
    </source>
</evidence>
<dbReference type="GO" id="GO:0000213">
    <property type="term" value="F:tRNA-intron lyase activity"/>
    <property type="evidence" value="ECO:0007669"/>
    <property type="project" value="UniProtKB-UniRule"/>
</dbReference>
<dbReference type="InterPro" id="IPR011856">
    <property type="entry name" value="tRNA_endonuc-like_dom_sf"/>
</dbReference>
<dbReference type="PANTHER" id="PTHR21227:SF0">
    <property type="entry name" value="TRNA-SPLICING ENDONUCLEASE SUBUNIT SEN2"/>
    <property type="match status" value="1"/>
</dbReference>
<feature type="active site" evidence="9">
    <location>
        <position position="317"/>
    </location>
</feature>
<dbReference type="InterPro" id="IPR016589">
    <property type="entry name" value="tRNA_splic_SEN2"/>
</dbReference>
<keyword evidence="12" id="KW-0378">Hydrolase</keyword>
<evidence type="ECO:0000256" key="3">
    <source>
        <dbReference type="ARBA" id="ARBA00022694"/>
    </source>
</evidence>
<gene>
    <name evidence="12" type="ORF">CLIB1423_08S02872</name>
</gene>
<reference evidence="12" key="1">
    <citation type="submission" date="2022-03" db="EMBL/GenBank/DDBJ databases">
        <authorList>
            <person name="Legras J.-L."/>
            <person name="Devillers H."/>
            <person name="Grondin C."/>
        </authorList>
    </citation>
    <scope>NUCLEOTIDE SEQUENCE</scope>
    <source>
        <strain evidence="12">CLIB 1423</strain>
    </source>
</reference>
<dbReference type="AlphaFoldDB" id="A0A9P0QP67"/>
<keyword evidence="12" id="KW-0255">Endonuclease</keyword>
<keyword evidence="12" id="KW-0540">Nuclease</keyword>